<keyword evidence="2" id="KW-1185">Reference proteome</keyword>
<feature type="region of interest" description="Disordered" evidence="1">
    <location>
        <begin position="225"/>
        <end position="266"/>
    </location>
</feature>
<feature type="region of interest" description="Disordered" evidence="1">
    <location>
        <begin position="49"/>
        <end position="70"/>
    </location>
</feature>
<feature type="compositionally biased region" description="Polar residues" evidence="1">
    <location>
        <begin position="225"/>
        <end position="246"/>
    </location>
</feature>
<sequence>MDDDEDWNVPTKISSKLLQQSNNSTTHQTLKITDGYKYSYEALSSPANIDDWTEPPSYGGTRRSSGYPQNLLKDNNRSYRNEKINVNKRFDSVKSNDNFSNKSSHRNFSMLKSNHYSNRMQNVDSMNDWDTSDNTVNQINGSWKGNVNISVNIASEDWDTTAESMPQNHKSVPNADSNASISNTNKDKLWDQMNETSSKKKSSSELEIYNSDSLVHSSELRNSNNMNETWDADLSNQSTSNTSRNGFTKDIPLYNPNNMNGQSYSNNLFNQRYENNYHSNKQAHSRNFETSDRFNRDSYSRHSRGNSNFFRHSPYERGSRGRGGRGGRGGRNSRDGSYQSFHSRDNSRNSGDRRDGSFQHNSYTKNRNNDRTSYQPPSSSFKNTTVESEEDWDSPSGFVEKRTENNDLPPTVLSSVETVEESWD</sequence>
<evidence type="ECO:0000256" key="1">
    <source>
        <dbReference type="SAM" id="MobiDB-lite"/>
    </source>
</evidence>
<accession>A0AAJ6YPB7</accession>
<dbReference type="KEGG" id="csol:105365295"/>
<feature type="compositionally biased region" description="Basic and acidic residues" evidence="1">
    <location>
        <begin position="286"/>
        <end position="300"/>
    </location>
</feature>
<name>A0AAJ6YPB7_9HYME</name>
<feature type="region of interest" description="Disordered" evidence="1">
    <location>
        <begin position="160"/>
        <end position="206"/>
    </location>
</feature>
<feature type="compositionally biased region" description="Basic and acidic residues" evidence="1">
    <location>
        <begin position="342"/>
        <end position="357"/>
    </location>
</feature>
<dbReference type="GeneID" id="105365295"/>
<evidence type="ECO:0000313" key="2">
    <source>
        <dbReference type="Proteomes" id="UP000695007"/>
    </source>
</evidence>
<proteinExistence type="predicted"/>
<feature type="compositionally biased region" description="Polar residues" evidence="1">
    <location>
        <begin position="255"/>
        <end position="266"/>
    </location>
</feature>
<gene>
    <name evidence="3" type="primary">LOC105365295</name>
</gene>
<feature type="compositionally biased region" description="Polar residues" evidence="1">
    <location>
        <begin position="406"/>
        <end position="417"/>
    </location>
</feature>
<dbReference type="Proteomes" id="UP000695007">
    <property type="component" value="Unplaced"/>
</dbReference>
<organism evidence="2 3">
    <name type="scientific">Ceratosolen solmsi marchali</name>
    <dbReference type="NCBI Taxonomy" id="326594"/>
    <lineage>
        <taxon>Eukaryota</taxon>
        <taxon>Metazoa</taxon>
        <taxon>Ecdysozoa</taxon>
        <taxon>Arthropoda</taxon>
        <taxon>Hexapoda</taxon>
        <taxon>Insecta</taxon>
        <taxon>Pterygota</taxon>
        <taxon>Neoptera</taxon>
        <taxon>Endopterygota</taxon>
        <taxon>Hymenoptera</taxon>
        <taxon>Apocrita</taxon>
        <taxon>Proctotrupomorpha</taxon>
        <taxon>Chalcidoidea</taxon>
        <taxon>Agaonidae</taxon>
        <taxon>Agaoninae</taxon>
        <taxon>Ceratosolen</taxon>
    </lineage>
</organism>
<feature type="compositionally biased region" description="Polar residues" evidence="1">
    <location>
        <begin position="161"/>
        <end position="184"/>
    </location>
</feature>
<dbReference type="AlphaFoldDB" id="A0AAJ6YPB7"/>
<feature type="compositionally biased region" description="Polar residues" evidence="1">
    <location>
        <begin position="358"/>
        <end position="386"/>
    </location>
</feature>
<dbReference type="RefSeq" id="XP_011501713.1">
    <property type="nucleotide sequence ID" value="XM_011503411.1"/>
</dbReference>
<evidence type="ECO:0000313" key="3">
    <source>
        <dbReference type="RefSeq" id="XP_011501713.1"/>
    </source>
</evidence>
<reference evidence="3" key="1">
    <citation type="submission" date="2025-08" db="UniProtKB">
        <authorList>
            <consortium name="RefSeq"/>
        </authorList>
    </citation>
    <scope>IDENTIFICATION</scope>
</reference>
<protein>
    <submittedName>
        <fullName evidence="3">TBC1 domain family member 5 homolog A-like</fullName>
    </submittedName>
</protein>
<feature type="region of interest" description="Disordered" evidence="1">
    <location>
        <begin position="280"/>
        <end position="424"/>
    </location>
</feature>